<keyword evidence="4" id="KW-1185">Reference proteome</keyword>
<evidence type="ECO:0000313" key="3">
    <source>
        <dbReference type="EMBL" id="VVC88660.1"/>
    </source>
</evidence>
<dbReference type="Gene3D" id="3.40.50.720">
    <property type="entry name" value="NAD(P)-binding Rossmann-like Domain"/>
    <property type="match status" value="1"/>
</dbReference>
<dbReference type="Pfam" id="PF00106">
    <property type="entry name" value="adh_short"/>
    <property type="match status" value="1"/>
</dbReference>
<evidence type="ECO:0000256" key="2">
    <source>
        <dbReference type="RuleBase" id="RU000363"/>
    </source>
</evidence>
<protein>
    <submittedName>
        <fullName evidence="3">Uncharacterized protein</fullName>
    </submittedName>
</protein>
<dbReference type="PANTHER" id="PTHR43157:SF73">
    <property type="entry name" value="WW DOMAIN-CONTAINING OXIDOREDUCTASE-LIKE PROTEIN"/>
    <property type="match status" value="1"/>
</dbReference>
<dbReference type="InterPro" id="IPR002347">
    <property type="entry name" value="SDR_fam"/>
</dbReference>
<reference evidence="3 4" key="1">
    <citation type="submission" date="2017-07" db="EMBL/GenBank/DDBJ databases">
        <authorList>
            <person name="Talla V."/>
            <person name="Backstrom N."/>
        </authorList>
    </citation>
    <scope>NUCLEOTIDE SEQUENCE [LARGE SCALE GENOMIC DNA]</scope>
</reference>
<dbReference type="PRINTS" id="PR00080">
    <property type="entry name" value="SDRFAMILY"/>
</dbReference>
<proteinExistence type="inferred from homology"/>
<organism evidence="3 4">
    <name type="scientific">Leptidea sinapis</name>
    <dbReference type="NCBI Taxonomy" id="189913"/>
    <lineage>
        <taxon>Eukaryota</taxon>
        <taxon>Metazoa</taxon>
        <taxon>Ecdysozoa</taxon>
        <taxon>Arthropoda</taxon>
        <taxon>Hexapoda</taxon>
        <taxon>Insecta</taxon>
        <taxon>Pterygota</taxon>
        <taxon>Neoptera</taxon>
        <taxon>Endopterygota</taxon>
        <taxon>Lepidoptera</taxon>
        <taxon>Glossata</taxon>
        <taxon>Ditrysia</taxon>
        <taxon>Papilionoidea</taxon>
        <taxon>Pieridae</taxon>
        <taxon>Dismorphiinae</taxon>
        <taxon>Leptidea</taxon>
    </lineage>
</organism>
<comment type="similarity">
    <text evidence="2">Belongs to the short-chain dehydrogenases/reductases (SDR) family.</text>
</comment>
<name>A0A5E4PU84_9NEOP</name>
<dbReference type="PANTHER" id="PTHR43157">
    <property type="entry name" value="PHOSPHATIDYLINOSITOL-GLYCAN BIOSYNTHESIS CLASS F PROTEIN-RELATED"/>
    <property type="match status" value="1"/>
</dbReference>
<dbReference type="AlphaFoldDB" id="A0A5E4PU84"/>
<evidence type="ECO:0000256" key="1">
    <source>
        <dbReference type="ARBA" id="ARBA00023002"/>
    </source>
</evidence>
<dbReference type="InterPro" id="IPR036291">
    <property type="entry name" value="NAD(P)-bd_dom_sf"/>
</dbReference>
<evidence type="ECO:0000313" key="4">
    <source>
        <dbReference type="Proteomes" id="UP000324832"/>
    </source>
</evidence>
<dbReference type="PRINTS" id="PR00081">
    <property type="entry name" value="GDHRDH"/>
</dbReference>
<dbReference type="GO" id="GO:0016491">
    <property type="term" value="F:oxidoreductase activity"/>
    <property type="evidence" value="ECO:0007669"/>
    <property type="project" value="UniProtKB-KW"/>
</dbReference>
<dbReference type="EMBL" id="FZQP02000371">
    <property type="protein sequence ID" value="VVC88660.1"/>
    <property type="molecule type" value="Genomic_DNA"/>
</dbReference>
<dbReference type="Proteomes" id="UP000324832">
    <property type="component" value="Unassembled WGS sequence"/>
</dbReference>
<gene>
    <name evidence="3" type="ORF">LSINAPIS_LOCUS1978</name>
</gene>
<keyword evidence="1" id="KW-0560">Oxidoreductase</keyword>
<dbReference type="SUPFAM" id="SSF51735">
    <property type="entry name" value="NAD(P)-binding Rossmann-fold domains"/>
    <property type="match status" value="1"/>
</dbReference>
<sequence length="242" mass="26989">MGIMDYFSGWCKSKRRLDGLTVVVTGANAGIGKETALDLYDRGAKVIMACRNTQKAEEARSEIISKSNTKSGCLVIESLDLSRLKSVKECARRILEREEEINILINNAGVIRTHGRTEDGFEKQIGVNYFGHAMFTLLLLPRIIRSAPARIVNVSSMSHKYFDVDLDDINMERTSQGVVKSYGRSKSAIVLFTKALHLKLREHGINNVNTYSLHPGSVQTDIARDLFGNVIIFIFKYIGGAF</sequence>
<accession>A0A5E4PU84</accession>